<keyword evidence="2" id="KW-0677">Repeat</keyword>
<dbReference type="FunFam" id="1.25.40.10:FF:000348">
    <property type="entry name" value="Pentatricopeptide repeat-containing protein chloroplastic"/>
    <property type="match status" value="1"/>
</dbReference>
<evidence type="ECO:0000256" key="3">
    <source>
        <dbReference type="PROSITE-ProRule" id="PRU00708"/>
    </source>
</evidence>
<dbReference type="Pfam" id="PF14432">
    <property type="entry name" value="DYW_deaminase"/>
    <property type="match status" value="1"/>
</dbReference>
<dbReference type="InterPro" id="IPR046848">
    <property type="entry name" value="E_motif"/>
</dbReference>
<dbReference type="InterPro" id="IPR046960">
    <property type="entry name" value="PPR_At4g14850-like_plant"/>
</dbReference>
<dbReference type="Pfam" id="PF13041">
    <property type="entry name" value="PPR_2"/>
    <property type="match status" value="2"/>
</dbReference>
<dbReference type="Gramene" id="CDP03984">
    <property type="protein sequence ID" value="CDP03984"/>
    <property type="gene ID" value="GSCOC_T00016503001"/>
</dbReference>
<dbReference type="GO" id="GO:0003723">
    <property type="term" value="F:RNA binding"/>
    <property type="evidence" value="ECO:0007669"/>
    <property type="project" value="InterPro"/>
</dbReference>
<dbReference type="InterPro" id="IPR011990">
    <property type="entry name" value="TPR-like_helical_dom_sf"/>
</dbReference>
<dbReference type="OrthoDB" id="185373at2759"/>
<dbReference type="Gene3D" id="1.25.40.10">
    <property type="entry name" value="Tetratricopeptide repeat domain"/>
    <property type="match status" value="3"/>
</dbReference>
<proteinExistence type="inferred from homology"/>
<feature type="repeat" description="PPR" evidence="3">
    <location>
        <begin position="227"/>
        <end position="261"/>
    </location>
</feature>
<dbReference type="Proteomes" id="UP000295252">
    <property type="component" value="Chromosome I"/>
</dbReference>
<feature type="domain" description="DYW" evidence="4">
    <location>
        <begin position="543"/>
        <end position="635"/>
    </location>
</feature>
<keyword evidence="6" id="KW-1185">Reference proteome</keyword>
<dbReference type="FunFam" id="1.25.40.10:FF:000184">
    <property type="entry name" value="Pentatricopeptide repeat-containing protein, chloroplastic"/>
    <property type="match status" value="1"/>
</dbReference>
<dbReference type="FunCoup" id="A0A068U721">
    <property type="interactions" value="1"/>
</dbReference>
<dbReference type="InterPro" id="IPR032867">
    <property type="entry name" value="DYW_dom"/>
</dbReference>
<dbReference type="NCBIfam" id="TIGR00756">
    <property type="entry name" value="PPR"/>
    <property type="match status" value="3"/>
</dbReference>
<evidence type="ECO:0000256" key="2">
    <source>
        <dbReference type="ARBA" id="ARBA00022737"/>
    </source>
</evidence>
<dbReference type="Pfam" id="PF20431">
    <property type="entry name" value="E_motif"/>
    <property type="match status" value="1"/>
</dbReference>
<evidence type="ECO:0000256" key="1">
    <source>
        <dbReference type="ARBA" id="ARBA00006643"/>
    </source>
</evidence>
<dbReference type="PhylomeDB" id="A0A068U721"/>
<dbReference type="AlphaFoldDB" id="A0A068U721"/>
<evidence type="ECO:0000313" key="6">
    <source>
        <dbReference type="Proteomes" id="UP000295252"/>
    </source>
</evidence>
<comment type="similarity">
    <text evidence="1">Belongs to the PPR family. PCMP-H subfamily.</text>
</comment>
<dbReference type="Pfam" id="PF01535">
    <property type="entry name" value="PPR"/>
    <property type="match status" value="4"/>
</dbReference>
<dbReference type="GO" id="GO:0008270">
    <property type="term" value="F:zinc ion binding"/>
    <property type="evidence" value="ECO:0007669"/>
    <property type="project" value="InterPro"/>
</dbReference>
<protein>
    <recommendedName>
        <fullName evidence="4">DYW domain-containing protein</fullName>
    </recommendedName>
</protein>
<sequence>MSCLTLQASALTFPAPPYSNTLSNDSQDNASKNISSISLLRKCRTFKEIPPTHANILKNGHQNDPFIVFELLRMCSKTNSINYAFEIFHHIREPNVYLYTVLIDGVVLSGLYLDSIRIYCQMVEDLILPDNYVISSVLKACGFQMELKFGREIHGQATKLGLCSNRSVKLRLIELYGKCREFQDAKRVFGEMPERDVVAATVMISCYSDHGLAEKAVDVFNLVRIKDAVCWTAIIDGLVRNGEMSKALKFFRRMQREGVRPNEVTCVCILSACAQLGALELGKWVHSYLEMHDIDVNHLVGSALITMYSRCGDIDEAERIFNVLRERDVTTYNSLIMGFALNGKSGKAVEMFQGMITKGIRPTNITFIGVLTACSHGGLVDLAFDIFDSMETKHGIEPEIEHYGCMVDLLGRVGHLEDAYKFIWSMKITSDHIIWGSLLSACRIHKHFYIGERVAQVLVDIGDADSATFILLSNFYAAQGKWEAAAQARAKLQDGGVRKEPGCSSIEVENEIHEFLLGDTRHLKREEIYKKLEDLNQMLRLKGYSPDTEVISQDIGDQEKKWALAIHSERLAICYGLISTKPHTTIRVVKNLRVCSDCHSAIKLITEITGRNIVLRDRNRFHHFENGICSCGDYW</sequence>
<dbReference type="InParanoid" id="A0A068U721"/>
<feature type="repeat" description="PPR" evidence="3">
    <location>
        <begin position="328"/>
        <end position="362"/>
    </location>
</feature>
<dbReference type="OMA" id="VTTYNSM"/>
<organism evidence="5 6">
    <name type="scientific">Coffea canephora</name>
    <name type="common">Robusta coffee</name>
    <dbReference type="NCBI Taxonomy" id="49390"/>
    <lineage>
        <taxon>Eukaryota</taxon>
        <taxon>Viridiplantae</taxon>
        <taxon>Streptophyta</taxon>
        <taxon>Embryophyta</taxon>
        <taxon>Tracheophyta</taxon>
        <taxon>Spermatophyta</taxon>
        <taxon>Magnoliopsida</taxon>
        <taxon>eudicotyledons</taxon>
        <taxon>Gunneridae</taxon>
        <taxon>Pentapetalae</taxon>
        <taxon>asterids</taxon>
        <taxon>lamiids</taxon>
        <taxon>Gentianales</taxon>
        <taxon>Rubiaceae</taxon>
        <taxon>Ixoroideae</taxon>
        <taxon>Gardenieae complex</taxon>
        <taxon>Bertiereae - Coffeeae clade</taxon>
        <taxon>Coffeeae</taxon>
        <taxon>Coffea</taxon>
    </lineage>
</organism>
<accession>A0A068U721</accession>
<dbReference type="PROSITE" id="PS51375">
    <property type="entry name" value="PPR"/>
    <property type="match status" value="2"/>
</dbReference>
<dbReference type="GO" id="GO:0009451">
    <property type="term" value="P:RNA modification"/>
    <property type="evidence" value="ECO:0007669"/>
    <property type="project" value="InterPro"/>
</dbReference>
<gene>
    <name evidence="5" type="ORF">GSCOC_T00016503001</name>
</gene>
<dbReference type="PANTHER" id="PTHR47926:SF456">
    <property type="entry name" value="PENTATRICOPEPTIDE REPEAT-CONTAINING PROTEIN ELI1, CHLOROPLASTIC"/>
    <property type="match status" value="1"/>
</dbReference>
<dbReference type="InterPro" id="IPR002885">
    <property type="entry name" value="PPR_rpt"/>
</dbReference>
<reference evidence="6" key="1">
    <citation type="journal article" date="2014" name="Science">
        <title>The coffee genome provides insight into the convergent evolution of caffeine biosynthesis.</title>
        <authorList>
            <person name="Denoeud F."/>
            <person name="Carretero-Paulet L."/>
            <person name="Dereeper A."/>
            <person name="Droc G."/>
            <person name="Guyot R."/>
            <person name="Pietrella M."/>
            <person name="Zheng C."/>
            <person name="Alberti A."/>
            <person name="Anthony F."/>
            <person name="Aprea G."/>
            <person name="Aury J.M."/>
            <person name="Bento P."/>
            <person name="Bernard M."/>
            <person name="Bocs S."/>
            <person name="Campa C."/>
            <person name="Cenci A."/>
            <person name="Combes M.C."/>
            <person name="Crouzillat D."/>
            <person name="Da Silva C."/>
            <person name="Daddiego L."/>
            <person name="De Bellis F."/>
            <person name="Dussert S."/>
            <person name="Garsmeur O."/>
            <person name="Gayraud T."/>
            <person name="Guignon V."/>
            <person name="Jahn K."/>
            <person name="Jamilloux V."/>
            <person name="Joet T."/>
            <person name="Labadie K."/>
            <person name="Lan T."/>
            <person name="Leclercq J."/>
            <person name="Lepelley M."/>
            <person name="Leroy T."/>
            <person name="Li L.T."/>
            <person name="Librado P."/>
            <person name="Lopez L."/>
            <person name="Munoz A."/>
            <person name="Noel B."/>
            <person name="Pallavicini A."/>
            <person name="Perrotta G."/>
            <person name="Poncet V."/>
            <person name="Pot D."/>
            <person name="Priyono X."/>
            <person name="Rigoreau M."/>
            <person name="Rouard M."/>
            <person name="Rozas J."/>
            <person name="Tranchant-Dubreuil C."/>
            <person name="VanBuren R."/>
            <person name="Zhang Q."/>
            <person name="Andrade A.C."/>
            <person name="Argout X."/>
            <person name="Bertrand B."/>
            <person name="de Kochko A."/>
            <person name="Graziosi G."/>
            <person name="Henry R.J."/>
            <person name="Jayarama X."/>
            <person name="Ming R."/>
            <person name="Nagai C."/>
            <person name="Rounsley S."/>
            <person name="Sankoff D."/>
            <person name="Giuliano G."/>
            <person name="Albert V.A."/>
            <person name="Wincker P."/>
            <person name="Lashermes P."/>
        </authorList>
    </citation>
    <scope>NUCLEOTIDE SEQUENCE [LARGE SCALE GENOMIC DNA]</scope>
    <source>
        <strain evidence="6">cv. DH200-94</strain>
    </source>
</reference>
<dbReference type="PANTHER" id="PTHR47926">
    <property type="entry name" value="PENTATRICOPEPTIDE REPEAT-CONTAINING PROTEIN"/>
    <property type="match status" value="1"/>
</dbReference>
<name>A0A068U721_COFCA</name>
<evidence type="ECO:0000259" key="4">
    <source>
        <dbReference type="Pfam" id="PF14432"/>
    </source>
</evidence>
<dbReference type="EMBL" id="HG739095">
    <property type="protein sequence ID" value="CDP03984.1"/>
    <property type="molecule type" value="Genomic_DNA"/>
</dbReference>
<evidence type="ECO:0000313" key="5">
    <source>
        <dbReference type="EMBL" id="CDP03984.1"/>
    </source>
</evidence>